<dbReference type="Proteomes" id="UP000789920">
    <property type="component" value="Unassembled WGS sequence"/>
</dbReference>
<accession>A0ACA9PTJ5</accession>
<keyword evidence="2" id="KW-1185">Reference proteome</keyword>
<proteinExistence type="predicted"/>
<feature type="non-terminal residue" evidence="1">
    <location>
        <position position="1"/>
    </location>
</feature>
<comment type="caution">
    <text evidence="1">The sequence shown here is derived from an EMBL/GenBank/DDBJ whole genome shotgun (WGS) entry which is preliminary data.</text>
</comment>
<evidence type="ECO:0000313" key="2">
    <source>
        <dbReference type="Proteomes" id="UP000789920"/>
    </source>
</evidence>
<evidence type="ECO:0000313" key="1">
    <source>
        <dbReference type="EMBL" id="CAG8724047.1"/>
    </source>
</evidence>
<gene>
    <name evidence="1" type="ORF">RPERSI_LOCUS11547</name>
</gene>
<dbReference type="EMBL" id="CAJVQC010023822">
    <property type="protein sequence ID" value="CAG8724047.1"/>
    <property type="molecule type" value="Genomic_DNA"/>
</dbReference>
<name>A0ACA9PTJ5_9GLOM</name>
<protein>
    <submittedName>
        <fullName evidence="1">17159_t:CDS:1</fullName>
    </submittedName>
</protein>
<organism evidence="1 2">
    <name type="scientific">Racocetra persica</name>
    <dbReference type="NCBI Taxonomy" id="160502"/>
    <lineage>
        <taxon>Eukaryota</taxon>
        <taxon>Fungi</taxon>
        <taxon>Fungi incertae sedis</taxon>
        <taxon>Mucoromycota</taxon>
        <taxon>Glomeromycotina</taxon>
        <taxon>Glomeromycetes</taxon>
        <taxon>Diversisporales</taxon>
        <taxon>Gigasporaceae</taxon>
        <taxon>Racocetra</taxon>
    </lineage>
</organism>
<reference evidence="1" key="1">
    <citation type="submission" date="2021-06" db="EMBL/GenBank/DDBJ databases">
        <authorList>
            <person name="Kallberg Y."/>
            <person name="Tangrot J."/>
            <person name="Rosling A."/>
        </authorList>
    </citation>
    <scope>NUCLEOTIDE SEQUENCE</scope>
    <source>
        <strain evidence="1">MA461A</strain>
    </source>
</reference>
<sequence length="119" mass="13433">TKWAETSSSFIFSLNRANVGQSIVSRVINYSKAIRNSHGPSFGDGDLWVKVTCVRNLALPSFCRPRSYERRIFDLEQFHVEDYEVFQNIVSENGAYTLVLKSSSVVIESTSQHNANGQQ</sequence>